<dbReference type="SUPFAM" id="SSF89796">
    <property type="entry name" value="CoA-transferase family III (CaiB/BaiF)"/>
    <property type="match status" value="1"/>
</dbReference>
<dbReference type="EMBL" id="BAWF01000031">
    <property type="protein sequence ID" value="GAF46568.1"/>
    <property type="molecule type" value="Genomic_DNA"/>
</dbReference>
<accession>X0PTZ6</accession>
<dbReference type="AlphaFoldDB" id="X0PTZ6"/>
<protein>
    <submittedName>
        <fullName evidence="2">Uncharacterized protein</fullName>
    </submittedName>
</protein>
<dbReference type="Gene3D" id="3.40.50.10540">
    <property type="entry name" value="Crotonobetainyl-coa:carnitine coa-transferase, domain 1"/>
    <property type="match status" value="1"/>
</dbReference>
<evidence type="ECO:0000313" key="3">
    <source>
        <dbReference type="Proteomes" id="UP000019491"/>
    </source>
</evidence>
<evidence type="ECO:0000256" key="1">
    <source>
        <dbReference type="SAM" id="MobiDB-lite"/>
    </source>
</evidence>
<sequence>MYEWEQTKSQGLMIEVDHATLGTLKLPGPPLRFFDHAGTETTEKQHRPPPVLGSDGPALRDWLAGSPK</sequence>
<evidence type="ECO:0000313" key="2">
    <source>
        <dbReference type="EMBL" id="GAF46568.1"/>
    </source>
</evidence>
<gene>
    <name evidence="2" type="ORF">RW1_031_01530</name>
</gene>
<name>X0PTZ6_RHOWR</name>
<reference evidence="2 3" key="1">
    <citation type="submission" date="2014-02" db="EMBL/GenBank/DDBJ databases">
        <title>Whole genome shotgun sequence of Rhodococcus wratislaviensis NBRC 100605.</title>
        <authorList>
            <person name="Hosoyama A."/>
            <person name="Tsuchikane K."/>
            <person name="Yoshida I."/>
            <person name="Ohji S."/>
            <person name="Ichikawa N."/>
            <person name="Yamazoe A."/>
            <person name="Fujita N."/>
        </authorList>
    </citation>
    <scope>NUCLEOTIDE SEQUENCE [LARGE SCALE GENOMIC DNA]</scope>
    <source>
        <strain evidence="2 3">NBRC 100605</strain>
    </source>
</reference>
<feature type="region of interest" description="Disordered" evidence="1">
    <location>
        <begin position="39"/>
        <end position="68"/>
    </location>
</feature>
<dbReference type="Proteomes" id="UP000019491">
    <property type="component" value="Unassembled WGS sequence"/>
</dbReference>
<comment type="caution">
    <text evidence="2">The sequence shown here is derived from an EMBL/GenBank/DDBJ whole genome shotgun (WGS) entry which is preliminary data.</text>
</comment>
<organism evidence="2 3">
    <name type="scientific">Rhodococcus wratislaviensis NBRC 100605</name>
    <dbReference type="NCBI Taxonomy" id="1219028"/>
    <lineage>
        <taxon>Bacteria</taxon>
        <taxon>Bacillati</taxon>
        <taxon>Actinomycetota</taxon>
        <taxon>Actinomycetes</taxon>
        <taxon>Mycobacteriales</taxon>
        <taxon>Nocardiaceae</taxon>
        <taxon>Rhodococcus</taxon>
    </lineage>
</organism>
<dbReference type="InterPro" id="IPR023606">
    <property type="entry name" value="CoA-Trfase_III_dom_1_sf"/>
</dbReference>
<proteinExistence type="predicted"/>
<keyword evidence="3" id="KW-1185">Reference proteome</keyword>